<evidence type="ECO:0000313" key="8">
    <source>
        <dbReference type="EMBL" id="HCK24254.1"/>
    </source>
</evidence>
<dbReference type="InterPro" id="IPR011010">
    <property type="entry name" value="DNA_brk_join_enz"/>
</dbReference>
<evidence type="ECO:0000256" key="3">
    <source>
        <dbReference type="ARBA" id="ARBA00023125"/>
    </source>
</evidence>
<evidence type="ECO:0000256" key="2">
    <source>
        <dbReference type="ARBA" id="ARBA00022908"/>
    </source>
</evidence>
<keyword evidence="3 5" id="KW-0238">DNA-binding</keyword>
<evidence type="ECO:0000259" key="7">
    <source>
        <dbReference type="PROSITE" id="PS51900"/>
    </source>
</evidence>
<gene>
    <name evidence="8" type="ORF">DHW31_05600</name>
</gene>
<keyword evidence="4" id="KW-0233">DNA recombination</keyword>
<dbReference type="InterPro" id="IPR010998">
    <property type="entry name" value="Integrase_recombinase_N"/>
</dbReference>
<dbReference type="InterPro" id="IPR050090">
    <property type="entry name" value="Tyrosine_recombinase_XerCD"/>
</dbReference>
<dbReference type="Gene3D" id="1.10.150.130">
    <property type="match status" value="1"/>
</dbReference>
<dbReference type="EMBL" id="DPVG01000204">
    <property type="protein sequence ID" value="HCK24254.1"/>
    <property type="molecule type" value="Genomic_DNA"/>
</dbReference>
<comment type="similarity">
    <text evidence="1">Belongs to the 'phage' integrase family.</text>
</comment>
<keyword evidence="2" id="KW-0229">DNA integration</keyword>
<feature type="domain" description="Tyr recombinase" evidence="6">
    <location>
        <begin position="277"/>
        <end position="452"/>
    </location>
</feature>
<dbReference type="InterPro" id="IPR013762">
    <property type="entry name" value="Integrase-like_cat_sf"/>
</dbReference>
<dbReference type="PANTHER" id="PTHR30349:SF64">
    <property type="entry name" value="PROPHAGE INTEGRASE INTD-RELATED"/>
    <property type="match status" value="1"/>
</dbReference>
<evidence type="ECO:0000256" key="1">
    <source>
        <dbReference type="ARBA" id="ARBA00008857"/>
    </source>
</evidence>
<dbReference type="Pfam" id="PF00589">
    <property type="entry name" value="Phage_integrase"/>
    <property type="match status" value="1"/>
</dbReference>
<dbReference type="Pfam" id="PF13495">
    <property type="entry name" value="Phage_int_SAM_4"/>
    <property type="match status" value="1"/>
</dbReference>
<organism evidence="8 9">
    <name type="scientific">Bacteroides graminisolvens</name>
    <dbReference type="NCBI Taxonomy" id="477666"/>
    <lineage>
        <taxon>Bacteria</taxon>
        <taxon>Pseudomonadati</taxon>
        <taxon>Bacteroidota</taxon>
        <taxon>Bacteroidia</taxon>
        <taxon>Bacteroidales</taxon>
        <taxon>Bacteroidaceae</taxon>
        <taxon>Bacteroides</taxon>
    </lineage>
</organism>
<dbReference type="GO" id="GO:0003677">
    <property type="term" value="F:DNA binding"/>
    <property type="evidence" value="ECO:0007669"/>
    <property type="project" value="UniProtKB-UniRule"/>
</dbReference>
<proteinExistence type="inferred from homology"/>
<reference evidence="8 9" key="1">
    <citation type="journal article" date="2018" name="Nat. Biotechnol.">
        <title>A standardized bacterial taxonomy based on genome phylogeny substantially revises the tree of life.</title>
        <authorList>
            <person name="Parks D.H."/>
            <person name="Chuvochina M."/>
            <person name="Waite D.W."/>
            <person name="Rinke C."/>
            <person name="Skarshewski A."/>
            <person name="Chaumeil P.A."/>
            <person name="Hugenholtz P."/>
        </authorList>
    </citation>
    <scope>NUCLEOTIDE SEQUENCE [LARGE SCALE GENOMIC DNA]</scope>
    <source>
        <strain evidence="8">UBA9667</strain>
    </source>
</reference>
<dbReference type="InterPro" id="IPR004107">
    <property type="entry name" value="Integrase_SAM-like_N"/>
</dbReference>
<dbReference type="PANTHER" id="PTHR30349">
    <property type="entry name" value="PHAGE INTEGRASE-RELATED"/>
    <property type="match status" value="1"/>
</dbReference>
<dbReference type="PROSITE" id="PS51900">
    <property type="entry name" value="CB"/>
    <property type="match status" value="1"/>
</dbReference>
<evidence type="ECO:0000259" key="6">
    <source>
        <dbReference type="PROSITE" id="PS51898"/>
    </source>
</evidence>
<dbReference type="SUPFAM" id="SSF56349">
    <property type="entry name" value="DNA breaking-rejoining enzymes"/>
    <property type="match status" value="1"/>
</dbReference>
<dbReference type="GO" id="GO:0006310">
    <property type="term" value="P:DNA recombination"/>
    <property type="evidence" value="ECO:0007669"/>
    <property type="project" value="UniProtKB-KW"/>
</dbReference>
<dbReference type="InterPro" id="IPR044068">
    <property type="entry name" value="CB"/>
</dbReference>
<dbReference type="Gene3D" id="1.10.443.10">
    <property type="entry name" value="Intergrase catalytic core"/>
    <property type="match status" value="1"/>
</dbReference>
<dbReference type="GO" id="GO:0015074">
    <property type="term" value="P:DNA integration"/>
    <property type="evidence" value="ECO:0007669"/>
    <property type="project" value="UniProtKB-KW"/>
</dbReference>
<dbReference type="PROSITE" id="PS51898">
    <property type="entry name" value="TYR_RECOMBINASE"/>
    <property type="match status" value="1"/>
</dbReference>
<dbReference type="Proteomes" id="UP000263098">
    <property type="component" value="Unassembled WGS sequence"/>
</dbReference>
<dbReference type="InterPro" id="IPR002104">
    <property type="entry name" value="Integrase_catalytic"/>
</dbReference>
<evidence type="ECO:0000256" key="5">
    <source>
        <dbReference type="PROSITE-ProRule" id="PRU01248"/>
    </source>
</evidence>
<dbReference type="AlphaFoldDB" id="A0A3D2SEI3"/>
<evidence type="ECO:0000313" key="9">
    <source>
        <dbReference type="Proteomes" id="UP000263098"/>
    </source>
</evidence>
<sequence>MELHNSVSIEVIGRRIVLKMPKNDTDIQFLRSFRYVRWDAGAYCWIIPHYQNTLDLLKNYFGKRLSKCIVRPEYEVNTGNTGSTSKRILKKEEVLLIKTSVGRLRVLFASNQGMTQTIKEIPFHHWDVRNKWWSVPYSEGILKKIQETARLQQLRITMEDEPIGEKKVARITPFDVPNYRTCPEEYVLKLQELRYSQQTLKTYQSLFEEFINYYHRWDINRIDESMITAFLRYLVIERKVSTSYQNQSINAIKFYYERVLGGQRKVYLVDRPRRERTLPEVLSEQEVSNVLNATLNIKHKAILMTIYSAGLRISEAIALKIKDIDSQRMQIRVAQSKGKKDRYTLLSTKTLEVLRQYFVMYRPVQWLFEGPNGTPYSDRSIQAILKHSVAKTGIKKKVTVHTLRHSFATHLLEHGTDLRYIQVLLGHESSKTTEIYTHVTTRGFEQIKSPLDRLDLE</sequence>
<evidence type="ECO:0000256" key="4">
    <source>
        <dbReference type="ARBA" id="ARBA00023172"/>
    </source>
</evidence>
<name>A0A3D2SEI3_9BACE</name>
<accession>A0A3D2SEI3</accession>
<feature type="domain" description="Core-binding (CB)" evidence="7">
    <location>
        <begin position="177"/>
        <end position="260"/>
    </location>
</feature>
<protein>
    <submittedName>
        <fullName evidence="8">Recombinase XerD</fullName>
    </submittedName>
</protein>
<comment type="caution">
    <text evidence="8">The sequence shown here is derived from an EMBL/GenBank/DDBJ whole genome shotgun (WGS) entry which is preliminary data.</text>
</comment>